<comment type="caution">
    <text evidence="3">The sequence shown here is derived from an EMBL/GenBank/DDBJ whole genome shotgun (WGS) entry which is preliminary data.</text>
</comment>
<evidence type="ECO:0000256" key="1">
    <source>
        <dbReference type="SAM" id="MobiDB-lite"/>
    </source>
</evidence>
<sequence>MKSQNENEEMLTGGNVSNVYRSGDTVRRDLKEDSPKIHKLLKHLENKGFNCSPKFLGIDEKGREILSFIEGEAGNYPLKGYMLSNDVLKEIAKMLRLYHEAVSDFPLLDEFKPVDNTPQKAEVLCHNDFAIYNIIFNCEKPVGIIDFDVAGPGPKIWDIAYTLYTCLPLSRFYPAETEQEVHYVPYDPSLHASLIKKRLTLFFEAYGEEMPRNFLEIVLLRLEGLCKTITRKANEGDLAFQKMIDEGHSAHYQNEIKFIREHGKEWI</sequence>
<dbReference type="STRING" id="1714016.BA724_16680"/>
<dbReference type="AlphaFoldDB" id="A0A1E7DSF8"/>
<feature type="domain" description="Aminoglycoside phosphotransferase" evidence="2">
    <location>
        <begin position="119"/>
        <end position="170"/>
    </location>
</feature>
<organism evidence="3 4">
    <name type="scientific">Domibacillus iocasae</name>
    <dbReference type="NCBI Taxonomy" id="1714016"/>
    <lineage>
        <taxon>Bacteria</taxon>
        <taxon>Bacillati</taxon>
        <taxon>Bacillota</taxon>
        <taxon>Bacilli</taxon>
        <taxon>Bacillales</taxon>
        <taxon>Bacillaceae</taxon>
        <taxon>Domibacillus</taxon>
    </lineage>
</organism>
<dbReference type="InterPro" id="IPR002575">
    <property type="entry name" value="Aminoglycoside_PTrfase"/>
</dbReference>
<dbReference type="OrthoDB" id="236897at2"/>
<name>A0A1E7DSF8_9BACI</name>
<feature type="region of interest" description="Disordered" evidence="1">
    <location>
        <begin position="1"/>
        <end position="23"/>
    </location>
</feature>
<dbReference type="Proteomes" id="UP000095658">
    <property type="component" value="Unassembled WGS sequence"/>
</dbReference>
<evidence type="ECO:0000259" key="2">
    <source>
        <dbReference type="Pfam" id="PF01636"/>
    </source>
</evidence>
<evidence type="ECO:0000313" key="4">
    <source>
        <dbReference type="Proteomes" id="UP000095658"/>
    </source>
</evidence>
<keyword evidence="3" id="KW-0808">Transferase</keyword>
<dbReference type="EMBL" id="MAMP01000007">
    <property type="protein sequence ID" value="OES46000.1"/>
    <property type="molecule type" value="Genomic_DNA"/>
</dbReference>
<reference evidence="3 4" key="1">
    <citation type="submission" date="2016-06" db="EMBL/GenBank/DDBJ databases">
        <title>Domibacillus iocasae genome sequencing.</title>
        <authorList>
            <person name="Verma A."/>
            <person name="Pal Y."/>
            <person name="Ojha A.K."/>
            <person name="Krishnamurthi S."/>
        </authorList>
    </citation>
    <scope>NUCLEOTIDE SEQUENCE [LARGE SCALE GENOMIC DNA]</scope>
    <source>
        <strain evidence="3 4">DSM 29979</strain>
    </source>
</reference>
<gene>
    <name evidence="3" type="ORF">BA724_16680</name>
</gene>
<keyword evidence="4" id="KW-1185">Reference proteome</keyword>
<proteinExistence type="predicted"/>
<dbReference type="InterPro" id="IPR011009">
    <property type="entry name" value="Kinase-like_dom_sf"/>
</dbReference>
<dbReference type="SUPFAM" id="SSF56112">
    <property type="entry name" value="Protein kinase-like (PK-like)"/>
    <property type="match status" value="1"/>
</dbReference>
<dbReference type="RefSeq" id="WP_069937377.1">
    <property type="nucleotide sequence ID" value="NZ_MAMP01000007.1"/>
</dbReference>
<dbReference type="GO" id="GO:0016740">
    <property type="term" value="F:transferase activity"/>
    <property type="evidence" value="ECO:0007669"/>
    <property type="project" value="UniProtKB-KW"/>
</dbReference>
<dbReference type="Pfam" id="PF01636">
    <property type="entry name" value="APH"/>
    <property type="match status" value="1"/>
</dbReference>
<protein>
    <submittedName>
        <fullName evidence="3">Aminoglycoside phosphotransferase</fullName>
    </submittedName>
</protein>
<accession>A0A1E7DSF8</accession>
<dbReference type="Gene3D" id="3.90.1200.10">
    <property type="match status" value="1"/>
</dbReference>
<evidence type="ECO:0000313" key="3">
    <source>
        <dbReference type="EMBL" id="OES46000.1"/>
    </source>
</evidence>